<name>A0ABM6U5T2_FUSVA</name>
<organism evidence="1 2">
    <name type="scientific">Fusobacterium varium ATCC 27725</name>
    <dbReference type="NCBI Taxonomy" id="469618"/>
    <lineage>
        <taxon>Bacteria</taxon>
        <taxon>Fusobacteriati</taxon>
        <taxon>Fusobacteriota</taxon>
        <taxon>Fusobacteriia</taxon>
        <taxon>Fusobacteriales</taxon>
        <taxon>Fusobacteriaceae</taxon>
        <taxon>Fusobacterium</taxon>
    </lineage>
</organism>
<evidence type="ECO:0000313" key="2">
    <source>
        <dbReference type="Proteomes" id="UP000241238"/>
    </source>
</evidence>
<dbReference type="EMBL" id="CP028103">
    <property type="protein sequence ID" value="AVQ31726.1"/>
    <property type="molecule type" value="Genomic_DNA"/>
</dbReference>
<dbReference type="InterPro" id="IPR018775">
    <property type="entry name" value="RlaP"/>
</dbReference>
<dbReference type="PANTHER" id="PTHR34817">
    <property type="entry name" value="NUCLEOTIDYLTRANSFERASE"/>
    <property type="match status" value="1"/>
</dbReference>
<proteinExistence type="predicted"/>
<dbReference type="PANTHER" id="PTHR34817:SF1">
    <property type="entry name" value="NUCLEOTIDYLTRANSFERASE"/>
    <property type="match status" value="1"/>
</dbReference>
<protein>
    <recommendedName>
        <fullName evidence="3">Nucleotidyltransferase</fullName>
    </recommendedName>
</protein>
<gene>
    <name evidence="1" type="ORF">C4N18_11070</name>
</gene>
<sequence>MEKLVNNGKILEIRTGSHLYGLSTPSSDKDYTGIFLAPWKYHIGLHKLEQVDLGIESKLENGKNSFKAVDRTFYELKRFAALAAGSNPNIIELLFVDEDNIIYINEYGRKLLDNRYLFLSQKLIEKFSGFANSQKHKLYVKKENLEKLYSARDFIKNMIDKYKSDKIFLPEMKKEENFEKNFIQRDIKGDVYRIGEYNINSNLTLKNACELIERIIKESSNRQELIKQSGYDTKYASHLVRLLLEAIEMITTGNLVYPLQERELIMKIKMGEMKFEKVIELVEELEIKLKRFEDTPELITIPKNIDMEAIEKLVIEIYKDFLLKGE</sequence>
<keyword evidence="2" id="KW-1185">Reference proteome</keyword>
<dbReference type="Pfam" id="PF10127">
    <property type="entry name" value="RlaP"/>
    <property type="match status" value="1"/>
</dbReference>
<evidence type="ECO:0000313" key="1">
    <source>
        <dbReference type="EMBL" id="AVQ31726.1"/>
    </source>
</evidence>
<dbReference type="Proteomes" id="UP000241238">
    <property type="component" value="Chromosome"/>
</dbReference>
<evidence type="ECO:0008006" key="3">
    <source>
        <dbReference type="Google" id="ProtNLM"/>
    </source>
</evidence>
<dbReference type="RefSeq" id="WP_005948068.1">
    <property type="nucleotide sequence ID" value="NZ_CP028103.1"/>
</dbReference>
<reference evidence="2" key="1">
    <citation type="journal article" date="2018" name="MSphere">
        <title>Fusobacterium Genomics Using MinION and Illumina Sequencing Enables Genome Completion and Correction.</title>
        <authorList>
            <person name="Todd S.M."/>
            <person name="Settlage R.E."/>
            <person name="Lahmers K.K."/>
            <person name="Slade D.J."/>
        </authorList>
    </citation>
    <scope>NUCLEOTIDE SEQUENCE [LARGE SCALE GENOMIC DNA]</scope>
    <source>
        <strain evidence="2">ATCC 27725</strain>
    </source>
</reference>
<dbReference type="GeneID" id="77468533"/>
<accession>A0ABM6U5T2</accession>